<dbReference type="PROSITE" id="PS50103">
    <property type="entry name" value="ZF_C3H1"/>
    <property type="match status" value="2"/>
</dbReference>
<dbReference type="AlphaFoldDB" id="A0A9P5TDA5"/>
<evidence type="ECO:0000256" key="2">
    <source>
        <dbReference type="ARBA" id="ARBA00022771"/>
    </source>
</evidence>
<keyword evidence="3 4" id="KW-0862">Zinc</keyword>
<feature type="zinc finger region" description="C3H1-type" evidence="4">
    <location>
        <begin position="72"/>
        <end position="101"/>
    </location>
</feature>
<feature type="domain" description="C3H1-type" evidence="6">
    <location>
        <begin position="72"/>
        <end position="101"/>
    </location>
</feature>
<proteinExistence type="predicted"/>
<reference evidence="7" key="2">
    <citation type="journal article" date="2020" name="Nat. Commun.">
        <title>Large-scale genome sequencing of mycorrhizal fungi provides insights into the early evolution of symbiotic traits.</title>
        <authorList>
            <person name="Miyauchi S."/>
            <person name="Kiss E."/>
            <person name="Kuo A."/>
            <person name="Drula E."/>
            <person name="Kohler A."/>
            <person name="Sanchez-Garcia M."/>
            <person name="Morin E."/>
            <person name="Andreopoulos B."/>
            <person name="Barry K.W."/>
            <person name="Bonito G."/>
            <person name="Buee M."/>
            <person name="Carver A."/>
            <person name="Chen C."/>
            <person name="Cichocki N."/>
            <person name="Clum A."/>
            <person name="Culley D."/>
            <person name="Crous P.W."/>
            <person name="Fauchery L."/>
            <person name="Girlanda M."/>
            <person name="Hayes R.D."/>
            <person name="Keri Z."/>
            <person name="LaButti K."/>
            <person name="Lipzen A."/>
            <person name="Lombard V."/>
            <person name="Magnuson J."/>
            <person name="Maillard F."/>
            <person name="Murat C."/>
            <person name="Nolan M."/>
            <person name="Ohm R.A."/>
            <person name="Pangilinan J."/>
            <person name="Pereira M.F."/>
            <person name="Perotto S."/>
            <person name="Peter M."/>
            <person name="Pfister S."/>
            <person name="Riley R."/>
            <person name="Sitrit Y."/>
            <person name="Stielow J.B."/>
            <person name="Szollosi G."/>
            <person name="Zifcakova L."/>
            <person name="Stursova M."/>
            <person name="Spatafora J.W."/>
            <person name="Tedersoo L."/>
            <person name="Vaario L.M."/>
            <person name="Yamada A."/>
            <person name="Yan M."/>
            <person name="Wang P."/>
            <person name="Xu J."/>
            <person name="Bruns T."/>
            <person name="Baldrian P."/>
            <person name="Vilgalys R."/>
            <person name="Dunand C."/>
            <person name="Henrissat B."/>
            <person name="Grigoriev I.V."/>
            <person name="Hibbett D."/>
            <person name="Nagy L.G."/>
            <person name="Martin F.M."/>
        </authorList>
    </citation>
    <scope>NUCLEOTIDE SEQUENCE</scope>
    <source>
        <strain evidence="7">Prilba</strain>
    </source>
</reference>
<accession>A0A9P5TDA5</accession>
<dbReference type="Proteomes" id="UP000759537">
    <property type="component" value="Unassembled WGS sequence"/>
</dbReference>
<evidence type="ECO:0000256" key="3">
    <source>
        <dbReference type="ARBA" id="ARBA00022833"/>
    </source>
</evidence>
<feature type="region of interest" description="Disordered" evidence="5">
    <location>
        <begin position="203"/>
        <end position="243"/>
    </location>
</feature>
<organism evidence="7 8">
    <name type="scientific">Russula ochroleuca</name>
    <dbReference type="NCBI Taxonomy" id="152965"/>
    <lineage>
        <taxon>Eukaryota</taxon>
        <taxon>Fungi</taxon>
        <taxon>Dikarya</taxon>
        <taxon>Basidiomycota</taxon>
        <taxon>Agaricomycotina</taxon>
        <taxon>Agaricomycetes</taxon>
        <taxon>Russulales</taxon>
        <taxon>Russulaceae</taxon>
        <taxon>Russula</taxon>
    </lineage>
</organism>
<keyword evidence="2 4" id="KW-0863">Zinc-finger</keyword>
<evidence type="ECO:0000259" key="6">
    <source>
        <dbReference type="PROSITE" id="PS50103"/>
    </source>
</evidence>
<dbReference type="SUPFAM" id="SSF90229">
    <property type="entry name" value="CCCH zinc finger"/>
    <property type="match status" value="1"/>
</dbReference>
<evidence type="ECO:0000313" key="8">
    <source>
        <dbReference type="Proteomes" id="UP000759537"/>
    </source>
</evidence>
<name>A0A9P5TDA5_9AGAM</name>
<protein>
    <recommendedName>
        <fullName evidence="6">C3H1-type domain-containing protein</fullName>
    </recommendedName>
</protein>
<evidence type="ECO:0000256" key="1">
    <source>
        <dbReference type="ARBA" id="ARBA00022723"/>
    </source>
</evidence>
<dbReference type="OrthoDB" id="410307at2759"/>
<dbReference type="SMART" id="SM00356">
    <property type="entry name" value="ZnF_C3H1"/>
    <property type="match status" value="2"/>
</dbReference>
<dbReference type="InterPro" id="IPR036855">
    <property type="entry name" value="Znf_CCCH_sf"/>
</dbReference>
<evidence type="ECO:0000256" key="5">
    <source>
        <dbReference type="SAM" id="MobiDB-lite"/>
    </source>
</evidence>
<feature type="domain" description="C3H1-type" evidence="6">
    <location>
        <begin position="145"/>
        <end position="172"/>
    </location>
</feature>
<feature type="region of interest" description="Disordered" evidence="5">
    <location>
        <begin position="1"/>
        <end position="68"/>
    </location>
</feature>
<evidence type="ECO:0000313" key="7">
    <source>
        <dbReference type="EMBL" id="KAF8485704.1"/>
    </source>
</evidence>
<dbReference type="InterPro" id="IPR000571">
    <property type="entry name" value="Znf_CCCH"/>
</dbReference>
<dbReference type="EMBL" id="WHVB01000002">
    <property type="protein sequence ID" value="KAF8485704.1"/>
    <property type="molecule type" value="Genomic_DNA"/>
</dbReference>
<dbReference type="Gene3D" id="4.10.1000.10">
    <property type="entry name" value="Zinc finger, CCCH-type"/>
    <property type="match status" value="2"/>
</dbReference>
<feature type="zinc finger region" description="C3H1-type" evidence="4">
    <location>
        <begin position="145"/>
        <end position="172"/>
    </location>
</feature>
<comment type="caution">
    <text evidence="7">The sequence shown here is derived from an EMBL/GenBank/DDBJ whole genome shotgun (WGS) entry which is preliminary data.</text>
</comment>
<sequence>MPPALPVQGPWQPQGSPPTARTALSGPFSSRMPMPPHPSPLDQEEPKPVTPAGVVSQHPQATSIAPKKEDMAYKTTPCRHFTLNQGWCPWGDDCGFIHDPDLEWVPASERTSGRSTPNSTLGGNKSLLHEKTMAESEIDIRRSVSSKSAHCWGYIQGVCPHSETCKYLHPADIVPYIKYTPCLTWPRCGYPALACPLKHPQVDKLTPPRRSQPPSAPSTTTIVPQGRSGIAPRAETYSNTLPPPRLQSRLLSMPMAPLTPVGGLVIPHDEAYASARLHHRPTIPSAEMFTPAPARPVVRLRRPSEDVPRDQALEMQYGLGMGAYQGRARSVSIAVQRLNEEFSGPVLQTQAKAFARGHGRGKSLNL</sequence>
<evidence type="ECO:0000256" key="4">
    <source>
        <dbReference type="PROSITE-ProRule" id="PRU00723"/>
    </source>
</evidence>
<dbReference type="GO" id="GO:0008270">
    <property type="term" value="F:zinc ion binding"/>
    <property type="evidence" value="ECO:0007669"/>
    <property type="project" value="UniProtKB-KW"/>
</dbReference>
<gene>
    <name evidence="7" type="ORF">DFH94DRAFT_707120</name>
</gene>
<keyword evidence="1 4" id="KW-0479">Metal-binding</keyword>
<reference evidence="7" key="1">
    <citation type="submission" date="2019-10" db="EMBL/GenBank/DDBJ databases">
        <authorList>
            <consortium name="DOE Joint Genome Institute"/>
            <person name="Kuo A."/>
            <person name="Miyauchi S."/>
            <person name="Kiss E."/>
            <person name="Drula E."/>
            <person name="Kohler A."/>
            <person name="Sanchez-Garcia M."/>
            <person name="Andreopoulos B."/>
            <person name="Barry K.W."/>
            <person name="Bonito G."/>
            <person name="Buee M."/>
            <person name="Carver A."/>
            <person name="Chen C."/>
            <person name="Cichocki N."/>
            <person name="Clum A."/>
            <person name="Culley D."/>
            <person name="Crous P.W."/>
            <person name="Fauchery L."/>
            <person name="Girlanda M."/>
            <person name="Hayes R."/>
            <person name="Keri Z."/>
            <person name="LaButti K."/>
            <person name="Lipzen A."/>
            <person name="Lombard V."/>
            <person name="Magnuson J."/>
            <person name="Maillard F."/>
            <person name="Morin E."/>
            <person name="Murat C."/>
            <person name="Nolan M."/>
            <person name="Ohm R."/>
            <person name="Pangilinan J."/>
            <person name="Pereira M."/>
            <person name="Perotto S."/>
            <person name="Peter M."/>
            <person name="Riley R."/>
            <person name="Sitrit Y."/>
            <person name="Stielow B."/>
            <person name="Szollosi G."/>
            <person name="Zifcakova L."/>
            <person name="Stursova M."/>
            <person name="Spatafora J.W."/>
            <person name="Tedersoo L."/>
            <person name="Vaario L.-M."/>
            <person name="Yamada A."/>
            <person name="Yan M."/>
            <person name="Wang P."/>
            <person name="Xu J."/>
            <person name="Bruns T."/>
            <person name="Baldrian P."/>
            <person name="Vilgalys R."/>
            <person name="Henrissat B."/>
            <person name="Grigoriev I.V."/>
            <person name="Hibbett D."/>
            <person name="Nagy L.G."/>
            <person name="Martin F.M."/>
        </authorList>
    </citation>
    <scope>NUCLEOTIDE SEQUENCE</scope>
    <source>
        <strain evidence="7">Prilba</strain>
    </source>
</reference>
<keyword evidence="8" id="KW-1185">Reference proteome</keyword>